<evidence type="ECO:0000256" key="10">
    <source>
        <dbReference type="ARBA" id="ARBA00023303"/>
    </source>
</evidence>
<comment type="subcellular location">
    <subcellularLocation>
        <location evidence="1">Membrane</location>
        <topology evidence="1">Multi-pass membrane protein</topology>
    </subcellularLocation>
</comment>
<gene>
    <name evidence="15" type="primary">20207616</name>
    <name evidence="14" type="ORF">HELRODRAFT_180236</name>
</gene>
<keyword evidence="3 11" id="KW-0894">Sodium channel</keyword>
<reference evidence="14 16" key="2">
    <citation type="journal article" date="2013" name="Nature">
        <title>Insights into bilaterian evolution from three spiralian genomes.</title>
        <authorList>
            <person name="Simakov O."/>
            <person name="Marletaz F."/>
            <person name="Cho S.J."/>
            <person name="Edsinger-Gonzales E."/>
            <person name="Havlak P."/>
            <person name="Hellsten U."/>
            <person name="Kuo D.H."/>
            <person name="Larsson T."/>
            <person name="Lv J."/>
            <person name="Arendt D."/>
            <person name="Savage R."/>
            <person name="Osoegawa K."/>
            <person name="de Jong P."/>
            <person name="Grimwood J."/>
            <person name="Chapman J.A."/>
            <person name="Shapiro H."/>
            <person name="Aerts A."/>
            <person name="Otillar R.P."/>
            <person name="Terry A.Y."/>
            <person name="Boore J.L."/>
            <person name="Grigoriev I.V."/>
            <person name="Lindberg D.R."/>
            <person name="Seaver E.C."/>
            <person name="Weisblat D.A."/>
            <person name="Putnam N.H."/>
            <person name="Rokhsar D.S."/>
        </authorList>
    </citation>
    <scope>NUCLEOTIDE SEQUENCE</scope>
</reference>
<evidence type="ECO:0000256" key="13">
    <source>
        <dbReference type="SAM" id="Phobius"/>
    </source>
</evidence>
<dbReference type="EMBL" id="KB097572">
    <property type="protein sequence ID" value="ESN94069.1"/>
    <property type="molecule type" value="Genomic_DNA"/>
</dbReference>
<dbReference type="GO" id="GO:0035725">
    <property type="term" value="P:sodium ion transmembrane transport"/>
    <property type="evidence" value="ECO:0000318"/>
    <property type="project" value="GO_Central"/>
</dbReference>
<comment type="similarity">
    <text evidence="11">Belongs to the amiloride-sensitive sodium channel (TC 1.A.6) family.</text>
</comment>
<dbReference type="Pfam" id="PF00858">
    <property type="entry name" value="ASC"/>
    <property type="match status" value="1"/>
</dbReference>
<dbReference type="FunCoup" id="T1FFL7">
    <property type="interactions" value="4"/>
</dbReference>
<evidence type="ECO:0000313" key="15">
    <source>
        <dbReference type="EnsemblMetazoa" id="HelroP180236"/>
    </source>
</evidence>
<dbReference type="PANTHER" id="PTHR11690:SF248">
    <property type="entry name" value="PICKPOCKET 17, ISOFORM A"/>
    <property type="match status" value="1"/>
</dbReference>
<evidence type="ECO:0000256" key="3">
    <source>
        <dbReference type="ARBA" id="ARBA00022461"/>
    </source>
</evidence>
<dbReference type="Gene3D" id="1.10.287.770">
    <property type="entry name" value="YojJ-like"/>
    <property type="match status" value="1"/>
</dbReference>
<dbReference type="EnsemblMetazoa" id="HelroT180236">
    <property type="protein sequence ID" value="HelroP180236"/>
    <property type="gene ID" value="HelroG180236"/>
</dbReference>
<evidence type="ECO:0000256" key="9">
    <source>
        <dbReference type="ARBA" id="ARBA00023201"/>
    </source>
</evidence>
<dbReference type="GO" id="GO:0005886">
    <property type="term" value="C:plasma membrane"/>
    <property type="evidence" value="ECO:0000318"/>
    <property type="project" value="GO_Central"/>
</dbReference>
<keyword evidence="5 13" id="KW-1133">Transmembrane helix</keyword>
<feature type="region of interest" description="Disordered" evidence="12">
    <location>
        <begin position="67"/>
        <end position="87"/>
    </location>
</feature>
<dbReference type="OMA" id="IVTSHIT"/>
<protein>
    <submittedName>
        <fullName evidence="14 15">Uncharacterized protein</fullName>
    </submittedName>
</protein>
<evidence type="ECO:0000256" key="8">
    <source>
        <dbReference type="ARBA" id="ARBA00023136"/>
    </source>
</evidence>
<evidence type="ECO:0000256" key="2">
    <source>
        <dbReference type="ARBA" id="ARBA00022448"/>
    </source>
</evidence>
<keyword evidence="9 11" id="KW-0739">Sodium transport</keyword>
<evidence type="ECO:0000313" key="14">
    <source>
        <dbReference type="EMBL" id="ESN94069.1"/>
    </source>
</evidence>
<sequence length="607" mass="69351">MNKHQNDMTIESSQCMDCRTLSGRGIKVNEAFTYSLDVARTDVHIRITDCKKGEDDGKDCSGRNIDRNVNKNYNESNITNTDSTHQRSKMRNNNVVIIQNQDDNKSKTFDGNVNGDNKDKNIYDKNFNKQDTKIENSFQEKEVIQTNENKTDDISEAVPASSSLRQRKFSSLNQFGMKKLWRKYSLKNDNNDNFYYFATNLWNSLDEISIIGMKHCADSNRSLINRVMWSIFIIFGFLLAVYQVKDRVMYYLKYPTSIDYDIVTSHITLPQVTVCNNNFIKKSSAANLSLVEYFRKLDPLGVRIKVENYHNLTYLNNAGIIEARKFLSPGLEQLVYCIWNGQVCPVEIIGTTFTNAGQCIIVNPSKANSNFLNGPGALSGLVLVHDPKEPPQMLELALNVNLGEEVNVAVSVTNITRLKHPHGICTDQEGYHFTKCKLECVTRIIISNCSCRPIYMEEIGNESICNYNEEFHCADKVMRNYYLNSSQNGNDDCPPMCNEVTYQTSVTGSKFSPVNFHYIKPLFENKSIEFKPSDVVILRIYMSSMEYTKVSTVKAYSEMALLSDLGGALGLLLGSTFLTVFEAFELFWDFCLYTYARKKNWIKIWKA</sequence>
<dbReference type="PRINTS" id="PR01078">
    <property type="entry name" value="AMINACHANNEL"/>
</dbReference>
<dbReference type="Gene3D" id="1.10.287.820">
    <property type="entry name" value="Acid-sensing ion channel domain"/>
    <property type="match status" value="1"/>
</dbReference>
<dbReference type="PANTHER" id="PTHR11690">
    <property type="entry name" value="AMILORIDE-SENSITIVE SODIUM CHANNEL-RELATED"/>
    <property type="match status" value="1"/>
</dbReference>
<dbReference type="GO" id="GO:0015280">
    <property type="term" value="F:ligand-gated sodium channel activity"/>
    <property type="evidence" value="ECO:0000318"/>
    <property type="project" value="GO_Central"/>
</dbReference>
<dbReference type="PROSITE" id="PS01206">
    <property type="entry name" value="ASC"/>
    <property type="match status" value="1"/>
</dbReference>
<dbReference type="EMBL" id="AMQM01007131">
    <property type="status" value="NOT_ANNOTATED_CDS"/>
    <property type="molecule type" value="Genomic_DNA"/>
</dbReference>
<reference evidence="15" key="3">
    <citation type="submission" date="2015-06" db="UniProtKB">
        <authorList>
            <consortium name="EnsemblMetazoa"/>
        </authorList>
    </citation>
    <scope>IDENTIFICATION</scope>
</reference>
<keyword evidence="7 11" id="KW-0406">Ion transport</keyword>
<feature type="compositionally biased region" description="Polar residues" evidence="12">
    <location>
        <begin position="70"/>
        <end position="83"/>
    </location>
</feature>
<dbReference type="Proteomes" id="UP000015101">
    <property type="component" value="Unassembled WGS sequence"/>
</dbReference>
<keyword evidence="4 11" id="KW-0812">Transmembrane</keyword>
<accession>T1FFL7</accession>
<reference evidence="16" key="1">
    <citation type="submission" date="2012-12" db="EMBL/GenBank/DDBJ databases">
        <authorList>
            <person name="Hellsten U."/>
            <person name="Grimwood J."/>
            <person name="Chapman J.A."/>
            <person name="Shapiro H."/>
            <person name="Aerts A."/>
            <person name="Otillar R.P."/>
            <person name="Terry A.Y."/>
            <person name="Boore J.L."/>
            <person name="Simakov O."/>
            <person name="Marletaz F."/>
            <person name="Cho S.-J."/>
            <person name="Edsinger-Gonzales E."/>
            <person name="Havlak P."/>
            <person name="Kuo D.-H."/>
            <person name="Larsson T."/>
            <person name="Lv J."/>
            <person name="Arendt D."/>
            <person name="Savage R."/>
            <person name="Osoegawa K."/>
            <person name="de Jong P."/>
            <person name="Lindberg D.R."/>
            <person name="Seaver E.C."/>
            <person name="Weisblat D.A."/>
            <person name="Putnam N.H."/>
            <person name="Grigoriev I.V."/>
            <person name="Rokhsar D.S."/>
        </authorList>
    </citation>
    <scope>NUCLEOTIDE SEQUENCE</scope>
</reference>
<dbReference type="OrthoDB" id="6332919at2759"/>
<keyword evidence="6" id="KW-0915">Sodium</keyword>
<evidence type="ECO:0000256" key="7">
    <source>
        <dbReference type="ARBA" id="ARBA00023065"/>
    </source>
</evidence>
<evidence type="ECO:0000256" key="5">
    <source>
        <dbReference type="ARBA" id="ARBA00022989"/>
    </source>
</evidence>
<dbReference type="RefSeq" id="XP_009027807.1">
    <property type="nucleotide sequence ID" value="XM_009029559.1"/>
</dbReference>
<keyword evidence="2 11" id="KW-0813">Transport</keyword>
<evidence type="ECO:0000256" key="4">
    <source>
        <dbReference type="ARBA" id="ARBA00022692"/>
    </source>
</evidence>
<evidence type="ECO:0000313" key="16">
    <source>
        <dbReference type="Proteomes" id="UP000015101"/>
    </source>
</evidence>
<dbReference type="GeneID" id="20207616"/>
<dbReference type="InterPro" id="IPR001873">
    <property type="entry name" value="ENaC"/>
</dbReference>
<dbReference type="HOGENOM" id="CLU_032950_0_0_1"/>
<keyword evidence="16" id="KW-1185">Reference proteome</keyword>
<dbReference type="InParanoid" id="T1FFL7"/>
<name>T1FFL7_HELRO</name>
<evidence type="ECO:0000256" key="1">
    <source>
        <dbReference type="ARBA" id="ARBA00004141"/>
    </source>
</evidence>
<proteinExistence type="inferred from homology"/>
<keyword evidence="8 13" id="KW-0472">Membrane</keyword>
<evidence type="ECO:0000256" key="12">
    <source>
        <dbReference type="SAM" id="MobiDB-lite"/>
    </source>
</evidence>
<feature type="transmembrane region" description="Helical" evidence="13">
    <location>
        <begin position="227"/>
        <end position="244"/>
    </location>
</feature>
<keyword evidence="10 11" id="KW-0407">Ion channel</keyword>
<dbReference type="eggNOG" id="KOG4294">
    <property type="taxonomic scope" value="Eukaryota"/>
</dbReference>
<dbReference type="AlphaFoldDB" id="T1FFL7"/>
<dbReference type="KEGG" id="hro:HELRODRAFT_180236"/>
<evidence type="ECO:0000256" key="6">
    <source>
        <dbReference type="ARBA" id="ARBA00023053"/>
    </source>
</evidence>
<dbReference type="InterPro" id="IPR020903">
    <property type="entry name" value="ENaC_CS"/>
</dbReference>
<dbReference type="CTD" id="20207616"/>
<organism evidence="15 16">
    <name type="scientific">Helobdella robusta</name>
    <name type="common">Californian leech</name>
    <dbReference type="NCBI Taxonomy" id="6412"/>
    <lineage>
        <taxon>Eukaryota</taxon>
        <taxon>Metazoa</taxon>
        <taxon>Spiralia</taxon>
        <taxon>Lophotrochozoa</taxon>
        <taxon>Annelida</taxon>
        <taxon>Clitellata</taxon>
        <taxon>Hirudinea</taxon>
        <taxon>Rhynchobdellida</taxon>
        <taxon>Glossiphoniidae</taxon>
        <taxon>Helobdella</taxon>
    </lineage>
</organism>
<evidence type="ECO:0000256" key="11">
    <source>
        <dbReference type="RuleBase" id="RU000679"/>
    </source>
</evidence>